<proteinExistence type="predicted"/>
<dbReference type="Proteomes" id="UP000887567">
    <property type="component" value="Unplaced"/>
</dbReference>
<dbReference type="EnsemblMetazoa" id="XM_028658249.1">
    <property type="protein sequence ID" value="XP_028514050.1"/>
    <property type="gene ID" value="LOC110236303"/>
</dbReference>
<sequence length="214" mass="24844">ESWIGVIHHVCGEHEWDGGACDHGNAPNQVEEDRRTLAKSSKAATELRKIIFDPKWLKSLQFYVFFRHTSNLENFHSMMLKYVPKRIAFSYEAFTGRSILAALDHNFHLFRAEKERFHKLYSKRSGNWRVEPVKVPKKYDYLESLICEILQKRVDDPHSIGRHISIAPTNPVNLAQNIAMREPPSTSDLIETRAVRKKVKLTKKCNVSQCELIE</sequence>
<name>A0A913YFE6_EXADI</name>
<dbReference type="RefSeq" id="XP_028514050.1">
    <property type="nucleotide sequence ID" value="XM_028658249.1"/>
</dbReference>
<reference evidence="1" key="1">
    <citation type="submission" date="2022-11" db="UniProtKB">
        <authorList>
            <consortium name="EnsemblMetazoa"/>
        </authorList>
    </citation>
    <scope>IDENTIFICATION</scope>
</reference>
<evidence type="ECO:0000313" key="1">
    <source>
        <dbReference type="EnsemblMetazoa" id="XP_028514050.1"/>
    </source>
</evidence>
<dbReference type="OMA" id="HSIGRHI"/>
<dbReference type="OrthoDB" id="5976191at2759"/>
<dbReference type="AlphaFoldDB" id="A0A913YFE6"/>
<protein>
    <submittedName>
        <fullName evidence="1">Uncharacterized protein</fullName>
    </submittedName>
</protein>
<organism evidence="1 2">
    <name type="scientific">Exaiptasia diaphana</name>
    <name type="common">Tropical sea anemone</name>
    <name type="synonym">Aiptasia pulchella</name>
    <dbReference type="NCBI Taxonomy" id="2652724"/>
    <lineage>
        <taxon>Eukaryota</taxon>
        <taxon>Metazoa</taxon>
        <taxon>Cnidaria</taxon>
        <taxon>Anthozoa</taxon>
        <taxon>Hexacorallia</taxon>
        <taxon>Actiniaria</taxon>
        <taxon>Aiptasiidae</taxon>
        <taxon>Exaiptasia</taxon>
    </lineage>
</organism>
<dbReference type="GeneID" id="110236303"/>
<dbReference type="KEGG" id="epa:110236303"/>
<keyword evidence="2" id="KW-1185">Reference proteome</keyword>
<accession>A0A913YFE6</accession>
<evidence type="ECO:0000313" key="2">
    <source>
        <dbReference type="Proteomes" id="UP000887567"/>
    </source>
</evidence>
<dbReference type="PANTHER" id="PTHR31751">
    <property type="entry name" value="SI:CH211-108C17.2-RELATED-RELATED"/>
    <property type="match status" value="1"/>
</dbReference>
<dbReference type="PANTHER" id="PTHR31751:SF7">
    <property type="entry name" value="THAP-TYPE DOMAIN-CONTAINING PROTEIN"/>
    <property type="match status" value="1"/>
</dbReference>